<evidence type="ECO:0000313" key="4">
    <source>
        <dbReference type="Proteomes" id="UP000275078"/>
    </source>
</evidence>
<dbReference type="AlphaFoldDB" id="A0A3N4HR48"/>
<feature type="region of interest" description="Disordered" evidence="1">
    <location>
        <begin position="26"/>
        <end position="52"/>
    </location>
</feature>
<proteinExistence type="predicted"/>
<dbReference type="Proteomes" id="UP000275078">
    <property type="component" value="Unassembled WGS sequence"/>
</dbReference>
<keyword evidence="4" id="KW-1185">Reference proteome</keyword>
<dbReference type="EMBL" id="ML119747">
    <property type="protein sequence ID" value="RPA76313.1"/>
    <property type="molecule type" value="Genomic_DNA"/>
</dbReference>
<sequence>MVPITPARALTLFALLLPLTSAIPTGSGSGSGLHFRDGTPIPTTFADGTPFPSQSCLPSMTTTGPNSCHNARARLAQEEFEQYQAHPPDSSASQLPTVPKRKHHTVFFNEEGPVDNAAVEKERYRLAMDQQKKVREWEKYATRLLRNGHPYPLESEGSSGHGNGLEVAQLPLRPATPNPWVVDPRTGEFPSFKEVERRVGRGGTRMVRVR</sequence>
<reference evidence="3 4" key="1">
    <citation type="journal article" date="2018" name="Nat. Ecol. Evol.">
        <title>Pezizomycetes genomes reveal the molecular basis of ectomycorrhizal truffle lifestyle.</title>
        <authorList>
            <person name="Murat C."/>
            <person name="Payen T."/>
            <person name="Noel B."/>
            <person name="Kuo A."/>
            <person name="Morin E."/>
            <person name="Chen J."/>
            <person name="Kohler A."/>
            <person name="Krizsan K."/>
            <person name="Balestrini R."/>
            <person name="Da Silva C."/>
            <person name="Montanini B."/>
            <person name="Hainaut M."/>
            <person name="Levati E."/>
            <person name="Barry K.W."/>
            <person name="Belfiori B."/>
            <person name="Cichocki N."/>
            <person name="Clum A."/>
            <person name="Dockter R.B."/>
            <person name="Fauchery L."/>
            <person name="Guy J."/>
            <person name="Iotti M."/>
            <person name="Le Tacon F."/>
            <person name="Lindquist E.A."/>
            <person name="Lipzen A."/>
            <person name="Malagnac F."/>
            <person name="Mello A."/>
            <person name="Molinier V."/>
            <person name="Miyauchi S."/>
            <person name="Poulain J."/>
            <person name="Riccioni C."/>
            <person name="Rubini A."/>
            <person name="Sitrit Y."/>
            <person name="Splivallo R."/>
            <person name="Traeger S."/>
            <person name="Wang M."/>
            <person name="Zifcakova L."/>
            <person name="Wipf D."/>
            <person name="Zambonelli A."/>
            <person name="Paolocci F."/>
            <person name="Nowrousian M."/>
            <person name="Ottonello S."/>
            <person name="Baldrian P."/>
            <person name="Spatafora J.W."/>
            <person name="Henrissat B."/>
            <person name="Nagy L.G."/>
            <person name="Aury J.M."/>
            <person name="Wincker P."/>
            <person name="Grigoriev I.V."/>
            <person name="Bonfante P."/>
            <person name="Martin F.M."/>
        </authorList>
    </citation>
    <scope>NUCLEOTIDE SEQUENCE [LARGE SCALE GENOMIC DNA]</scope>
    <source>
        <strain evidence="3 4">RN42</strain>
    </source>
</reference>
<evidence type="ECO:0000256" key="2">
    <source>
        <dbReference type="SAM" id="SignalP"/>
    </source>
</evidence>
<evidence type="ECO:0000256" key="1">
    <source>
        <dbReference type="SAM" id="MobiDB-lite"/>
    </source>
</evidence>
<feature type="chain" id="PRO_5018019466" evidence="2">
    <location>
        <begin position="23"/>
        <end position="210"/>
    </location>
</feature>
<keyword evidence="2" id="KW-0732">Signal</keyword>
<accession>A0A3N4HR48</accession>
<name>A0A3N4HR48_ASCIM</name>
<feature type="signal peptide" evidence="2">
    <location>
        <begin position="1"/>
        <end position="22"/>
    </location>
</feature>
<protein>
    <submittedName>
        <fullName evidence="3">Uncharacterized protein</fullName>
    </submittedName>
</protein>
<evidence type="ECO:0000313" key="3">
    <source>
        <dbReference type="EMBL" id="RPA76313.1"/>
    </source>
</evidence>
<gene>
    <name evidence="3" type="ORF">BJ508DRAFT_311227</name>
</gene>
<organism evidence="3 4">
    <name type="scientific">Ascobolus immersus RN42</name>
    <dbReference type="NCBI Taxonomy" id="1160509"/>
    <lineage>
        <taxon>Eukaryota</taxon>
        <taxon>Fungi</taxon>
        <taxon>Dikarya</taxon>
        <taxon>Ascomycota</taxon>
        <taxon>Pezizomycotina</taxon>
        <taxon>Pezizomycetes</taxon>
        <taxon>Pezizales</taxon>
        <taxon>Ascobolaceae</taxon>
        <taxon>Ascobolus</taxon>
    </lineage>
</organism>